<sequence>MLIVPPPLMLENISIVINESVEDPRAFPSSDMRRSGRRLDMALLVLTLQSPCIVERSMKVESMSVSPEPSPESKSERR</sequence>
<protein>
    <submittedName>
        <fullName evidence="2">Uncharacterized protein</fullName>
    </submittedName>
</protein>
<evidence type="ECO:0000256" key="1">
    <source>
        <dbReference type="SAM" id="MobiDB-lite"/>
    </source>
</evidence>
<dbReference type="EMBL" id="FN654675">
    <property type="protein sequence ID" value="CBY35775.1"/>
    <property type="molecule type" value="Genomic_DNA"/>
</dbReference>
<evidence type="ECO:0000313" key="2">
    <source>
        <dbReference type="EMBL" id="CBY35775.1"/>
    </source>
</evidence>
<proteinExistence type="predicted"/>
<accession>E4YJW4</accession>
<gene>
    <name evidence="2" type="ORF">GSOID_T00028241001</name>
</gene>
<dbReference type="AlphaFoldDB" id="E4YJW4"/>
<organism evidence="2">
    <name type="scientific">Oikopleura dioica</name>
    <name type="common">Tunicate</name>
    <dbReference type="NCBI Taxonomy" id="34765"/>
    <lineage>
        <taxon>Eukaryota</taxon>
        <taxon>Metazoa</taxon>
        <taxon>Chordata</taxon>
        <taxon>Tunicata</taxon>
        <taxon>Appendicularia</taxon>
        <taxon>Copelata</taxon>
        <taxon>Oikopleuridae</taxon>
        <taxon>Oikopleura</taxon>
    </lineage>
</organism>
<reference evidence="2" key="1">
    <citation type="journal article" date="2010" name="Science">
        <title>Plasticity of animal genome architecture unmasked by rapid evolution of a pelagic tunicate.</title>
        <authorList>
            <person name="Denoeud F."/>
            <person name="Henriet S."/>
            <person name="Mungpakdee S."/>
            <person name="Aury J.M."/>
            <person name="Da Silva C."/>
            <person name="Brinkmann H."/>
            <person name="Mikhaleva J."/>
            <person name="Olsen L.C."/>
            <person name="Jubin C."/>
            <person name="Canestro C."/>
            <person name="Bouquet J.M."/>
            <person name="Danks G."/>
            <person name="Poulain J."/>
            <person name="Campsteijn C."/>
            <person name="Adamski M."/>
            <person name="Cross I."/>
            <person name="Yadetie F."/>
            <person name="Muffato M."/>
            <person name="Louis A."/>
            <person name="Butcher S."/>
            <person name="Tsagkogeorga G."/>
            <person name="Konrad A."/>
            <person name="Singh S."/>
            <person name="Jensen M.F."/>
            <person name="Cong E.H."/>
            <person name="Eikeseth-Otteraa H."/>
            <person name="Noel B."/>
            <person name="Anthouard V."/>
            <person name="Porcel B.M."/>
            <person name="Kachouri-Lafond R."/>
            <person name="Nishino A."/>
            <person name="Ugolini M."/>
            <person name="Chourrout P."/>
            <person name="Nishida H."/>
            <person name="Aasland R."/>
            <person name="Huzurbazar S."/>
            <person name="Westhof E."/>
            <person name="Delsuc F."/>
            <person name="Lehrach H."/>
            <person name="Reinhardt R."/>
            <person name="Weissenbach J."/>
            <person name="Roy S.W."/>
            <person name="Artiguenave F."/>
            <person name="Postlethwait J.H."/>
            <person name="Manak J.R."/>
            <person name="Thompson E.M."/>
            <person name="Jaillon O."/>
            <person name="Du Pasquier L."/>
            <person name="Boudinot P."/>
            <person name="Liberles D.A."/>
            <person name="Volff J.N."/>
            <person name="Philippe H."/>
            <person name="Lenhard B."/>
            <person name="Roest Crollius H."/>
            <person name="Wincker P."/>
            <person name="Chourrout D."/>
        </authorList>
    </citation>
    <scope>NUCLEOTIDE SEQUENCE [LARGE SCALE GENOMIC DNA]</scope>
</reference>
<name>E4YJW4_OIKDI</name>
<dbReference type="Proteomes" id="UP000011014">
    <property type="component" value="Unassembled WGS sequence"/>
</dbReference>
<feature type="region of interest" description="Disordered" evidence="1">
    <location>
        <begin position="59"/>
        <end position="78"/>
    </location>
</feature>